<sequence>MKSRKEIPISIQLKPHQVTLQFKQHRVFRLLLKNNITNQYSTKQYFLQLQGMIFRNIFNCLKFRIQIQMTIKSKNIENIKIFIILIKNISNDSSNQNHISQKKKTDQVSQIQVQFKQQKRIFSRFDQITSFHPIPEVKLFIIIRSITFIVYSIESLSQIKLS</sequence>
<dbReference type="EMBL" id="CAJJDO010000011">
    <property type="protein sequence ID" value="CAD8142443.1"/>
    <property type="molecule type" value="Genomic_DNA"/>
</dbReference>
<name>A0A8S1SPJ2_9CILI</name>
<gene>
    <name evidence="1" type="ORF">PPENT_87.1.T0110142</name>
</gene>
<dbReference type="AlphaFoldDB" id="A0A8S1SPJ2"/>
<comment type="caution">
    <text evidence="1">The sequence shown here is derived from an EMBL/GenBank/DDBJ whole genome shotgun (WGS) entry which is preliminary data.</text>
</comment>
<accession>A0A8S1SPJ2</accession>
<evidence type="ECO:0000313" key="1">
    <source>
        <dbReference type="EMBL" id="CAD8142443.1"/>
    </source>
</evidence>
<dbReference type="Proteomes" id="UP000689195">
    <property type="component" value="Unassembled WGS sequence"/>
</dbReference>
<organism evidence="1 2">
    <name type="scientific">Paramecium pentaurelia</name>
    <dbReference type="NCBI Taxonomy" id="43138"/>
    <lineage>
        <taxon>Eukaryota</taxon>
        <taxon>Sar</taxon>
        <taxon>Alveolata</taxon>
        <taxon>Ciliophora</taxon>
        <taxon>Intramacronucleata</taxon>
        <taxon>Oligohymenophorea</taxon>
        <taxon>Peniculida</taxon>
        <taxon>Parameciidae</taxon>
        <taxon>Paramecium</taxon>
    </lineage>
</organism>
<protein>
    <submittedName>
        <fullName evidence="1">Uncharacterized protein</fullName>
    </submittedName>
</protein>
<proteinExistence type="predicted"/>
<keyword evidence="2" id="KW-1185">Reference proteome</keyword>
<evidence type="ECO:0000313" key="2">
    <source>
        <dbReference type="Proteomes" id="UP000689195"/>
    </source>
</evidence>
<reference evidence="1" key="1">
    <citation type="submission" date="2021-01" db="EMBL/GenBank/DDBJ databases">
        <authorList>
            <consortium name="Genoscope - CEA"/>
            <person name="William W."/>
        </authorList>
    </citation>
    <scope>NUCLEOTIDE SEQUENCE</scope>
</reference>